<proteinExistence type="predicted"/>
<dbReference type="AlphaFoldDB" id="A0A5C5VJD1"/>
<gene>
    <name evidence="2" type="ORF">KOR34_28810</name>
</gene>
<dbReference type="Gene3D" id="3.90.190.10">
    <property type="entry name" value="Protein tyrosine phosphatase superfamily"/>
    <property type="match status" value="1"/>
</dbReference>
<evidence type="ECO:0000313" key="2">
    <source>
        <dbReference type="EMBL" id="TWT37915.1"/>
    </source>
</evidence>
<dbReference type="EMBL" id="SIHJ01000001">
    <property type="protein sequence ID" value="TWT37915.1"/>
    <property type="molecule type" value="Genomic_DNA"/>
</dbReference>
<dbReference type="RefSeq" id="WP_146565216.1">
    <property type="nucleotide sequence ID" value="NZ_SIHJ01000001.1"/>
</dbReference>
<dbReference type="InterPro" id="IPR016130">
    <property type="entry name" value="Tyr_Pase_AS"/>
</dbReference>
<dbReference type="PROSITE" id="PS00383">
    <property type="entry name" value="TYR_PHOSPHATASE_1"/>
    <property type="match status" value="1"/>
</dbReference>
<dbReference type="SUPFAM" id="SSF52799">
    <property type="entry name" value="(Phosphotyrosine protein) phosphatases II"/>
    <property type="match status" value="1"/>
</dbReference>
<dbReference type="InterPro" id="IPR000387">
    <property type="entry name" value="Tyr_Pase_dom"/>
</dbReference>
<reference evidence="2 3" key="1">
    <citation type="submission" date="2019-02" db="EMBL/GenBank/DDBJ databases">
        <title>Deep-cultivation of Planctomycetes and their phenomic and genomic characterization uncovers novel biology.</title>
        <authorList>
            <person name="Wiegand S."/>
            <person name="Jogler M."/>
            <person name="Boedeker C."/>
            <person name="Pinto D."/>
            <person name="Vollmers J."/>
            <person name="Rivas-Marin E."/>
            <person name="Kohn T."/>
            <person name="Peeters S.H."/>
            <person name="Heuer A."/>
            <person name="Rast P."/>
            <person name="Oberbeckmann S."/>
            <person name="Bunk B."/>
            <person name="Jeske O."/>
            <person name="Meyerdierks A."/>
            <person name="Storesund J.E."/>
            <person name="Kallscheuer N."/>
            <person name="Luecker S."/>
            <person name="Lage O.M."/>
            <person name="Pohl T."/>
            <person name="Merkel B.J."/>
            <person name="Hornburger P."/>
            <person name="Mueller R.-W."/>
            <person name="Bruemmer F."/>
            <person name="Labrenz M."/>
            <person name="Spormann A.M."/>
            <person name="Op Den Camp H."/>
            <person name="Overmann J."/>
            <person name="Amann R."/>
            <person name="Jetten M.S.M."/>
            <person name="Mascher T."/>
            <person name="Medema M.H."/>
            <person name="Devos D.P."/>
            <person name="Kaster A.-K."/>
            <person name="Ovreas L."/>
            <person name="Rohde M."/>
            <person name="Galperin M.Y."/>
            <person name="Jogler C."/>
        </authorList>
    </citation>
    <scope>NUCLEOTIDE SEQUENCE [LARGE SCALE GENOMIC DNA]</scope>
    <source>
        <strain evidence="2 3">KOR34</strain>
    </source>
</reference>
<sequence length="172" mass="18769">MAFKPDIYVVEHIGSGFLAVMARPVPGEWIEDEFKNIAAFGIGRVVSLLEPDEAKELGLAREAQLCLSNRMEFVSYPIADRGLPACAKEFGRFCYELYGSIAGGQNTVVHCRAGIGRSGIISAGILLHAGFEPSEAFSRISEARRIAVPDTDEQRSWVSDNHLTIVGNNARD</sequence>
<name>A0A5C5VJD1_9BACT</name>
<feature type="domain" description="Tyrosine specific protein phosphatases" evidence="1">
    <location>
        <begin position="88"/>
        <end position="155"/>
    </location>
</feature>
<evidence type="ECO:0000313" key="3">
    <source>
        <dbReference type="Proteomes" id="UP000316714"/>
    </source>
</evidence>
<accession>A0A5C5VJD1</accession>
<dbReference type="OrthoDB" id="9806482at2"/>
<keyword evidence="3" id="KW-1185">Reference proteome</keyword>
<dbReference type="Pfam" id="PF22785">
    <property type="entry name" value="Tc-R-P"/>
    <property type="match status" value="1"/>
</dbReference>
<comment type="caution">
    <text evidence="2">The sequence shown here is derived from an EMBL/GenBank/DDBJ whole genome shotgun (WGS) entry which is preliminary data.</text>
</comment>
<evidence type="ECO:0000259" key="1">
    <source>
        <dbReference type="PROSITE" id="PS50056"/>
    </source>
</evidence>
<dbReference type="PROSITE" id="PS50056">
    <property type="entry name" value="TYR_PHOSPHATASE_2"/>
    <property type="match status" value="1"/>
</dbReference>
<organism evidence="2 3">
    <name type="scientific">Posidoniimonas corsicana</name>
    <dbReference type="NCBI Taxonomy" id="1938618"/>
    <lineage>
        <taxon>Bacteria</taxon>
        <taxon>Pseudomonadati</taxon>
        <taxon>Planctomycetota</taxon>
        <taxon>Planctomycetia</taxon>
        <taxon>Pirellulales</taxon>
        <taxon>Lacipirellulaceae</taxon>
        <taxon>Posidoniimonas</taxon>
    </lineage>
</organism>
<dbReference type="Proteomes" id="UP000316714">
    <property type="component" value="Unassembled WGS sequence"/>
</dbReference>
<protein>
    <recommendedName>
        <fullName evidence="1">Tyrosine specific protein phosphatases domain-containing protein</fullName>
    </recommendedName>
</protein>
<dbReference type="InterPro" id="IPR029021">
    <property type="entry name" value="Prot-tyrosine_phosphatase-like"/>
</dbReference>